<keyword evidence="3" id="KW-1185">Reference proteome</keyword>
<dbReference type="PIRSF" id="PIRSF039020">
    <property type="entry name" value="EhpR"/>
    <property type="match status" value="1"/>
</dbReference>
<dbReference type="Pfam" id="PF00903">
    <property type="entry name" value="Glyoxalase"/>
    <property type="match status" value="1"/>
</dbReference>
<feature type="domain" description="VOC" evidence="1">
    <location>
        <begin position="3"/>
        <end position="125"/>
    </location>
</feature>
<dbReference type="SUPFAM" id="SSF54593">
    <property type="entry name" value="Glyoxalase/Bleomycin resistance protein/Dihydroxybiphenyl dioxygenase"/>
    <property type="match status" value="1"/>
</dbReference>
<dbReference type="Gene3D" id="3.30.720.120">
    <property type="match status" value="1"/>
</dbReference>
<gene>
    <name evidence="2" type="ORF">GFD30_19030</name>
</gene>
<dbReference type="InterPro" id="IPR029068">
    <property type="entry name" value="Glyas_Bleomycin-R_OHBP_Dase"/>
</dbReference>
<dbReference type="AlphaFoldDB" id="A0A6L5GDK9"/>
<evidence type="ECO:0000313" key="2">
    <source>
        <dbReference type="EMBL" id="MQM27646.1"/>
    </source>
</evidence>
<dbReference type="Proteomes" id="UP000477750">
    <property type="component" value="Unassembled WGS sequence"/>
</dbReference>
<evidence type="ECO:0000313" key="3">
    <source>
        <dbReference type="Proteomes" id="UP000477750"/>
    </source>
</evidence>
<organism evidence="2 3">
    <name type="scientific">Glycomyces albidus</name>
    <dbReference type="NCBI Taxonomy" id="2656774"/>
    <lineage>
        <taxon>Bacteria</taxon>
        <taxon>Bacillati</taxon>
        <taxon>Actinomycetota</taxon>
        <taxon>Actinomycetes</taxon>
        <taxon>Glycomycetales</taxon>
        <taxon>Glycomycetaceae</taxon>
        <taxon>Glycomyces</taxon>
    </lineage>
</organism>
<dbReference type="InterPro" id="IPR004360">
    <property type="entry name" value="Glyas_Fos-R_dOase_dom"/>
</dbReference>
<sequence>MPAPNIFIVYVADAPAAARFYGDLFDIEPVFETPAYISFDLGSANGGGRVSLSLWSRSAVDFGEEHVRTGEVCLAVDGAPASVDALYAEWKGKGVRIVDEPRDEVFGRTFVAADPDGNLIRVAPVD</sequence>
<accession>A0A6L5GDK9</accession>
<proteinExistence type="predicted"/>
<dbReference type="EMBL" id="WIAO01000026">
    <property type="protein sequence ID" value="MQM27646.1"/>
    <property type="molecule type" value="Genomic_DNA"/>
</dbReference>
<reference evidence="2 3" key="1">
    <citation type="submission" date="2019-10" db="EMBL/GenBank/DDBJ databases">
        <title>Glycomyces albidus sp. nov., a novel actinomycete isolated from rhizosphere soil of wheat (Triticum aestivum L.).</title>
        <authorList>
            <person name="Qian L."/>
        </authorList>
    </citation>
    <scope>NUCLEOTIDE SEQUENCE [LARGE SCALE GENOMIC DNA]</scope>
    <source>
        <strain evidence="2 3">NEAU-7082</strain>
    </source>
</reference>
<dbReference type="InterPro" id="IPR037523">
    <property type="entry name" value="VOC_core"/>
</dbReference>
<dbReference type="RefSeq" id="WP_153026768.1">
    <property type="nucleotide sequence ID" value="NZ_WIAO01000026.1"/>
</dbReference>
<protein>
    <submittedName>
        <fullName evidence="2">Glyoxalase</fullName>
    </submittedName>
</protein>
<name>A0A6L5GDK9_9ACTN</name>
<evidence type="ECO:0000259" key="1">
    <source>
        <dbReference type="PROSITE" id="PS51819"/>
    </source>
</evidence>
<comment type="caution">
    <text evidence="2">The sequence shown here is derived from an EMBL/GenBank/DDBJ whole genome shotgun (WGS) entry which is preliminary data.</text>
</comment>
<dbReference type="Gene3D" id="3.30.720.110">
    <property type="match status" value="1"/>
</dbReference>
<dbReference type="PROSITE" id="PS51819">
    <property type="entry name" value="VOC"/>
    <property type="match status" value="1"/>
</dbReference>
<dbReference type="InterPro" id="IPR026275">
    <property type="entry name" value="Glyoxalase/dOase/EhpR"/>
</dbReference>